<evidence type="ECO:0000313" key="11">
    <source>
        <dbReference type="Proteomes" id="UP000694941"/>
    </source>
</evidence>
<evidence type="ECO:0000256" key="3">
    <source>
        <dbReference type="ARBA" id="ARBA00022737"/>
    </source>
</evidence>
<dbReference type="PANTHER" id="PTHR23040">
    <property type="match status" value="1"/>
</dbReference>
<dbReference type="Gene3D" id="1.25.40.10">
    <property type="entry name" value="Tetratricopeptide repeat domain"/>
    <property type="match status" value="3"/>
</dbReference>
<feature type="repeat" description="TPR" evidence="9">
    <location>
        <begin position="358"/>
        <end position="391"/>
    </location>
</feature>
<evidence type="ECO:0000256" key="7">
    <source>
        <dbReference type="ARBA" id="ARBA00034139"/>
    </source>
</evidence>
<dbReference type="SUPFAM" id="SSF48452">
    <property type="entry name" value="TPR-like"/>
    <property type="match status" value="1"/>
</dbReference>
<dbReference type="SMART" id="SM00028">
    <property type="entry name" value="TPR"/>
    <property type="match status" value="7"/>
</dbReference>
<evidence type="ECO:0000256" key="5">
    <source>
        <dbReference type="ARBA" id="ARBA00023212"/>
    </source>
</evidence>
<name>A0ABM1BSP3_LIMPO</name>
<gene>
    <name evidence="12" type="primary">LOC106471833</name>
</gene>
<dbReference type="InterPro" id="IPR040111">
    <property type="entry name" value="ODAD4"/>
</dbReference>
<dbReference type="RefSeq" id="XP_013787907.2">
    <property type="nucleotide sequence ID" value="XM_013932453.2"/>
</dbReference>
<dbReference type="PROSITE" id="PS50005">
    <property type="entry name" value="TPR"/>
    <property type="match status" value="2"/>
</dbReference>
<organism evidence="11 12">
    <name type="scientific">Limulus polyphemus</name>
    <name type="common">Atlantic horseshoe crab</name>
    <dbReference type="NCBI Taxonomy" id="6850"/>
    <lineage>
        <taxon>Eukaryota</taxon>
        <taxon>Metazoa</taxon>
        <taxon>Ecdysozoa</taxon>
        <taxon>Arthropoda</taxon>
        <taxon>Chelicerata</taxon>
        <taxon>Merostomata</taxon>
        <taxon>Xiphosura</taxon>
        <taxon>Limulidae</taxon>
        <taxon>Limulus</taxon>
    </lineage>
</organism>
<keyword evidence="4 9" id="KW-0802">TPR repeat</keyword>
<keyword evidence="2" id="KW-0963">Cytoplasm</keyword>
<feature type="repeat" description="TPR" evidence="9">
    <location>
        <begin position="44"/>
        <end position="77"/>
    </location>
</feature>
<proteinExistence type="predicted"/>
<keyword evidence="6" id="KW-0966">Cell projection</keyword>
<evidence type="ECO:0000313" key="12">
    <source>
        <dbReference type="RefSeq" id="XP_013787907.2"/>
    </source>
</evidence>
<evidence type="ECO:0000256" key="2">
    <source>
        <dbReference type="ARBA" id="ARBA00022490"/>
    </source>
</evidence>
<evidence type="ECO:0000256" key="1">
    <source>
        <dbReference type="ARBA" id="ARBA00004430"/>
    </source>
</evidence>
<feature type="compositionally biased region" description="Basic and acidic residues" evidence="10">
    <location>
        <begin position="287"/>
        <end position="305"/>
    </location>
</feature>
<dbReference type="GeneID" id="106471833"/>
<evidence type="ECO:0000256" key="4">
    <source>
        <dbReference type="ARBA" id="ARBA00022803"/>
    </source>
</evidence>
<feature type="compositionally biased region" description="Polar residues" evidence="10">
    <location>
        <begin position="547"/>
        <end position="566"/>
    </location>
</feature>
<keyword evidence="5" id="KW-0206">Cytoskeleton</keyword>
<feature type="non-terminal residue" evidence="12">
    <location>
        <position position="596"/>
    </location>
</feature>
<keyword evidence="3" id="KW-0677">Repeat</keyword>
<reference evidence="12" key="1">
    <citation type="submission" date="2025-08" db="UniProtKB">
        <authorList>
            <consortium name="RefSeq"/>
        </authorList>
    </citation>
    <scope>IDENTIFICATION</scope>
    <source>
        <tissue evidence="12">Muscle</tissue>
    </source>
</reference>
<evidence type="ECO:0000256" key="8">
    <source>
        <dbReference type="ARBA" id="ARBA00034143"/>
    </source>
</evidence>
<accession>A0ABM1BSP3</accession>
<keyword evidence="11" id="KW-1185">Reference proteome</keyword>
<protein>
    <recommendedName>
        <fullName evidence="7">Outer dynein arm-docking complex subunit 4</fullName>
    </recommendedName>
    <alternativeName>
        <fullName evidence="8">Tetratricopeptide repeat protein 25</fullName>
    </alternativeName>
</protein>
<dbReference type="InterPro" id="IPR011990">
    <property type="entry name" value="TPR-like_helical_dom_sf"/>
</dbReference>
<evidence type="ECO:0000256" key="9">
    <source>
        <dbReference type="PROSITE-ProRule" id="PRU00339"/>
    </source>
</evidence>
<evidence type="ECO:0000256" key="6">
    <source>
        <dbReference type="ARBA" id="ARBA00023273"/>
    </source>
</evidence>
<dbReference type="Proteomes" id="UP000694941">
    <property type="component" value="Unplaced"/>
</dbReference>
<feature type="compositionally biased region" description="Basic and acidic residues" evidence="10">
    <location>
        <begin position="535"/>
        <end position="546"/>
    </location>
</feature>
<comment type="subcellular location">
    <subcellularLocation>
        <location evidence="1">Cytoplasm</location>
        <location evidence="1">Cytoskeleton</location>
        <location evidence="1">Cilium axoneme</location>
    </subcellularLocation>
</comment>
<evidence type="ECO:0000256" key="10">
    <source>
        <dbReference type="SAM" id="MobiDB-lite"/>
    </source>
</evidence>
<feature type="region of interest" description="Disordered" evidence="10">
    <location>
        <begin position="270"/>
        <end position="305"/>
    </location>
</feature>
<feature type="region of interest" description="Disordered" evidence="10">
    <location>
        <begin position="535"/>
        <end position="581"/>
    </location>
</feature>
<dbReference type="PANTHER" id="PTHR23040:SF1">
    <property type="entry name" value="OUTER DYNEIN ARM-DOCKING COMPLEX SUBUNIT 4"/>
    <property type="match status" value="1"/>
</dbReference>
<sequence>MKDEFYTDKDRAASVAYGTKDIKVSLQDKEEREIRKMKPGEKKSTICLTQGEHESRQGNVKSAIHFFNKALDVHPTNKDCLVARSKCYLQLGNSEAALRDAETALAEDKECVRALYQKAEALFTMGNFEYALVFYHRGHKLRPEIEEFKLGIQKSQKAIDNSIGKEAGIKLGIKRDSTCKRGKASSGRGNVDSTLLTEEHKNTKLLLGELAVDKMFIEKLLKNKDLTRTKGKEVCEHAQDALDFLQSRQNFWHQQKPLYVRERHRRFARARARSGGNRRGSIVGQNDKFEKAEEKRKQQKDQEARKKITKQVMEMLEEIDDALCNGQYQKSLDKGNALTKFLDDCPEEHLPNKTEILATVYSNIGSAHMELGDLGAALQFHQKDLELGELHNLEECRSRALDNIGRIFALRHELDKAIEVWEMKIPLCNLTIEKAWLHHELGRCYLELNEDIKAKEYGKKSLEYASEAKDVVWQLNSSVLIGHAEVMGGNFEEALEAFDVALRFARQHKDSSIQRVLKLAQSKILKQIEEVKEVSKTTPLTEKKAESSSNTSKPDTENSGIDNFRTSPDVHNKSINKKKGQHFSLRHYYKISHERD</sequence>
<dbReference type="InterPro" id="IPR019734">
    <property type="entry name" value="TPR_rpt"/>
</dbReference>